<sequence length="80" mass="8684">MRSLLFISTAVLSTLISFHSAATNVSVRWTGKVPTSDCASNPISNQVAFNSLSERCKLALKQSEATTTTKKESKMVSFDL</sequence>
<name>A0A7Y3YTB3_9VIBR</name>
<evidence type="ECO:0000313" key="2">
    <source>
        <dbReference type="EMBL" id="NOH36274.1"/>
    </source>
</evidence>
<evidence type="ECO:0000313" key="3">
    <source>
        <dbReference type="Proteomes" id="UP000525336"/>
    </source>
</evidence>
<organism evidence="2 3">
    <name type="scientific">Vibrio chagasii</name>
    <dbReference type="NCBI Taxonomy" id="170679"/>
    <lineage>
        <taxon>Bacteria</taxon>
        <taxon>Pseudomonadati</taxon>
        <taxon>Pseudomonadota</taxon>
        <taxon>Gammaproteobacteria</taxon>
        <taxon>Vibrionales</taxon>
        <taxon>Vibrionaceae</taxon>
        <taxon>Vibrio</taxon>
    </lineage>
</organism>
<protein>
    <submittedName>
        <fullName evidence="2">Uncharacterized protein</fullName>
    </submittedName>
</protein>
<evidence type="ECO:0000256" key="1">
    <source>
        <dbReference type="SAM" id="SignalP"/>
    </source>
</evidence>
<comment type="caution">
    <text evidence="2">The sequence shown here is derived from an EMBL/GenBank/DDBJ whole genome shotgun (WGS) entry which is preliminary data.</text>
</comment>
<keyword evidence="1" id="KW-0732">Signal</keyword>
<proteinExistence type="predicted"/>
<feature type="chain" id="PRO_5030939774" evidence="1">
    <location>
        <begin position="23"/>
        <end position="80"/>
    </location>
</feature>
<dbReference type="Proteomes" id="UP000525336">
    <property type="component" value="Unassembled WGS sequence"/>
</dbReference>
<feature type="signal peptide" evidence="1">
    <location>
        <begin position="1"/>
        <end position="22"/>
    </location>
</feature>
<dbReference type="EMBL" id="VTXW01000042">
    <property type="protein sequence ID" value="NOH36274.1"/>
    <property type="molecule type" value="Genomic_DNA"/>
</dbReference>
<reference evidence="2 3" key="1">
    <citation type="submission" date="2019-09" db="EMBL/GenBank/DDBJ databases">
        <title>Draft genome sequencing and comparative genomics of hatchery-associated Vibrios.</title>
        <authorList>
            <person name="Kehlet-Delgado H."/>
            <person name="Mueller R.S."/>
        </authorList>
    </citation>
    <scope>NUCLEOTIDE SEQUENCE [LARGE SCALE GENOMIC DNA]</scope>
    <source>
        <strain evidence="2 3">00-90-10</strain>
    </source>
</reference>
<dbReference type="RefSeq" id="WP_171369430.1">
    <property type="nucleotide sequence ID" value="NZ_VTXW01000042.1"/>
</dbReference>
<accession>A0A7Y3YTB3</accession>
<dbReference type="AlphaFoldDB" id="A0A7Y3YTB3"/>
<gene>
    <name evidence="2" type="ORF">F0245_23520</name>
</gene>